<evidence type="ECO:0008006" key="11">
    <source>
        <dbReference type="Google" id="ProtNLM"/>
    </source>
</evidence>
<feature type="domain" description="NlpC/P60" evidence="8">
    <location>
        <begin position="28"/>
        <end position="152"/>
    </location>
</feature>
<dbReference type="InterPro" id="IPR051202">
    <property type="entry name" value="Peptidase_C40"/>
</dbReference>
<evidence type="ECO:0000313" key="10">
    <source>
        <dbReference type="Proteomes" id="UP001230005"/>
    </source>
</evidence>
<dbReference type="RefSeq" id="WP_307320587.1">
    <property type="nucleotide sequence ID" value="NZ_JAUSUG010000001.1"/>
</dbReference>
<comment type="similarity">
    <text evidence="1">Belongs to the peptidase C40 family.</text>
</comment>
<evidence type="ECO:0000259" key="7">
    <source>
        <dbReference type="PROSITE" id="PS51272"/>
    </source>
</evidence>
<keyword evidence="3 6" id="KW-0732">Signal</keyword>
<protein>
    <recommendedName>
        <fullName evidence="11">Hydrolase Nlp/P60</fullName>
    </recommendedName>
</protein>
<evidence type="ECO:0000256" key="6">
    <source>
        <dbReference type="SAM" id="SignalP"/>
    </source>
</evidence>
<comment type="caution">
    <text evidence="9">The sequence shown here is derived from an EMBL/GenBank/DDBJ whole genome shotgun (WGS) entry which is preliminary data.</text>
</comment>
<feature type="domain" description="SLH" evidence="7">
    <location>
        <begin position="277"/>
        <end position="332"/>
    </location>
</feature>
<evidence type="ECO:0000313" key="9">
    <source>
        <dbReference type="EMBL" id="MDQ0252778.1"/>
    </source>
</evidence>
<dbReference type="PROSITE" id="PS51935">
    <property type="entry name" value="NLPC_P60"/>
    <property type="match status" value="1"/>
</dbReference>
<dbReference type="Gene3D" id="3.90.1720.10">
    <property type="entry name" value="endopeptidase domain like (from Nostoc punctiforme)"/>
    <property type="match status" value="1"/>
</dbReference>
<dbReference type="PROSITE" id="PS51272">
    <property type="entry name" value="SLH"/>
    <property type="match status" value="3"/>
</dbReference>
<evidence type="ECO:0000256" key="5">
    <source>
        <dbReference type="ARBA" id="ARBA00022807"/>
    </source>
</evidence>
<dbReference type="InterPro" id="IPR038765">
    <property type="entry name" value="Papain-like_cys_pep_sf"/>
</dbReference>
<accession>A0ABT9ZNF9</accession>
<feature type="chain" id="PRO_5045802930" description="Hydrolase Nlp/P60" evidence="6">
    <location>
        <begin position="28"/>
        <end position="332"/>
    </location>
</feature>
<dbReference type="InterPro" id="IPR000064">
    <property type="entry name" value="NLP_P60_dom"/>
</dbReference>
<keyword evidence="2" id="KW-0645">Protease</keyword>
<gene>
    <name evidence="9" type="ORF">J2S74_000150</name>
</gene>
<name>A0ABT9ZNF9_9BACI</name>
<dbReference type="EMBL" id="JAUSUG010000001">
    <property type="protein sequence ID" value="MDQ0252778.1"/>
    <property type="molecule type" value="Genomic_DNA"/>
</dbReference>
<sequence length="332" mass="36029">MRKFTVVSLAFVMLFTSLLFSPSEVKANSLRDEVIRIAKQYQGVPYQWGGTTPAGFDCSGFVQFVFREAGMSLTRTTRTQITEGTSVSRSNLLPGDLVFFNETGTGSTPSHNGIYIGNNRMIHSGSSRGVEIVSIGSGSYWGPKYIGARRVISDAPLPAGQFHDVPRGFWAHSEISAMSSQGYIVGFENSFFRPNEQITRASVAAIIARVEGLNGSSNNHFSDVPSGHWAARSIAATVDAGFMGGNGDGTFRPNAPMTRAEVASVFDRVFDLRSGAQSRQFSDVSSNHWARVPIQRMAASGITVGYSDGTFRPNSPISRAEFAVFLHRAMNQ</sequence>
<evidence type="ECO:0000256" key="1">
    <source>
        <dbReference type="ARBA" id="ARBA00007074"/>
    </source>
</evidence>
<proteinExistence type="inferred from homology"/>
<dbReference type="Pfam" id="PF00395">
    <property type="entry name" value="SLH"/>
    <property type="match status" value="3"/>
</dbReference>
<feature type="domain" description="SLH" evidence="7">
    <location>
        <begin position="158"/>
        <end position="216"/>
    </location>
</feature>
<dbReference type="PANTHER" id="PTHR47053:SF1">
    <property type="entry name" value="MUREIN DD-ENDOPEPTIDASE MEPH-RELATED"/>
    <property type="match status" value="1"/>
</dbReference>
<organism evidence="9 10">
    <name type="scientific">Evansella vedderi</name>
    <dbReference type="NCBI Taxonomy" id="38282"/>
    <lineage>
        <taxon>Bacteria</taxon>
        <taxon>Bacillati</taxon>
        <taxon>Bacillota</taxon>
        <taxon>Bacilli</taxon>
        <taxon>Bacillales</taxon>
        <taxon>Bacillaceae</taxon>
        <taxon>Evansella</taxon>
    </lineage>
</organism>
<keyword evidence="10" id="KW-1185">Reference proteome</keyword>
<dbReference type="Proteomes" id="UP001230005">
    <property type="component" value="Unassembled WGS sequence"/>
</dbReference>
<dbReference type="InterPro" id="IPR001119">
    <property type="entry name" value="SLH_dom"/>
</dbReference>
<dbReference type="Pfam" id="PF00877">
    <property type="entry name" value="NLPC_P60"/>
    <property type="match status" value="1"/>
</dbReference>
<evidence type="ECO:0000256" key="2">
    <source>
        <dbReference type="ARBA" id="ARBA00022670"/>
    </source>
</evidence>
<evidence type="ECO:0000256" key="3">
    <source>
        <dbReference type="ARBA" id="ARBA00022729"/>
    </source>
</evidence>
<dbReference type="PANTHER" id="PTHR47053">
    <property type="entry name" value="MUREIN DD-ENDOPEPTIDASE MEPH-RELATED"/>
    <property type="match status" value="1"/>
</dbReference>
<feature type="signal peptide" evidence="6">
    <location>
        <begin position="1"/>
        <end position="27"/>
    </location>
</feature>
<keyword evidence="4" id="KW-0378">Hydrolase</keyword>
<keyword evidence="5" id="KW-0788">Thiol protease</keyword>
<reference evidence="9 10" key="1">
    <citation type="submission" date="2023-07" db="EMBL/GenBank/DDBJ databases">
        <title>Genomic Encyclopedia of Type Strains, Phase IV (KMG-IV): sequencing the most valuable type-strain genomes for metagenomic binning, comparative biology and taxonomic classification.</title>
        <authorList>
            <person name="Goeker M."/>
        </authorList>
    </citation>
    <scope>NUCLEOTIDE SEQUENCE [LARGE SCALE GENOMIC DNA]</scope>
    <source>
        <strain evidence="9 10">DSM 9768</strain>
    </source>
</reference>
<evidence type="ECO:0000256" key="4">
    <source>
        <dbReference type="ARBA" id="ARBA00022801"/>
    </source>
</evidence>
<dbReference type="SUPFAM" id="SSF54001">
    <property type="entry name" value="Cysteine proteinases"/>
    <property type="match status" value="1"/>
</dbReference>
<feature type="domain" description="SLH" evidence="7">
    <location>
        <begin position="217"/>
        <end position="276"/>
    </location>
</feature>
<evidence type="ECO:0000259" key="8">
    <source>
        <dbReference type="PROSITE" id="PS51935"/>
    </source>
</evidence>